<sequence>MRTYLQIVSAAAICFATSTFAASAADPVTVVGWGGTWDKAYKDGVWDKYTEQTGTPIVMEEWGGEVAKVRAQVQAGNITYDVVSVEAPAMEVGCAEGLFVPLTPEITGDAANYLPGTLHECGVASDTWATILAYNTDVYKGDAAPKSWADFWNVEKFPGKRGLYQQAQFTLENALMADGVKREDMYKVLGTPEGVDRAFAMLDKIKPHAVWWSTTTQGIQNLDSGEVALSDGFNARITNEVINEKKPYAIAWDAGFFYGTDYWAVVKGAPHQQGGLDLLKWFSIPENQAGFSKLYAYGTGRKEAADLIPADWKANLPTSPEHLQHGASYDNDFWTEHKEALEERFKAWLAK</sequence>
<dbReference type="PANTHER" id="PTHR30006:SF3">
    <property type="entry name" value="THIAMINE-BINDING PERIPLASMIC PROTEIN"/>
    <property type="match status" value="1"/>
</dbReference>
<evidence type="ECO:0000256" key="5">
    <source>
        <dbReference type="ARBA" id="ARBA00022764"/>
    </source>
</evidence>
<evidence type="ECO:0000256" key="6">
    <source>
        <dbReference type="SAM" id="SignalP"/>
    </source>
</evidence>
<comment type="similarity">
    <text evidence="2">Belongs to the bacterial solute-binding protein 1 family.</text>
</comment>
<dbReference type="Pfam" id="PF13416">
    <property type="entry name" value="SBP_bac_8"/>
    <property type="match status" value="1"/>
</dbReference>
<name>A0AB36R8K5_9HYPH</name>
<dbReference type="AlphaFoldDB" id="A0AB36R8K5"/>
<reference evidence="8" key="1">
    <citation type="submission" date="2017-08" db="EMBL/GenBank/DDBJ databases">
        <title>Mesorhizobium wenxinae sp. nov., a novel rhizobial species isolated from root nodules of chickpea (Cicer arietinum L.).</title>
        <authorList>
            <person name="Zhang J."/>
        </authorList>
    </citation>
    <scope>NUCLEOTIDE SEQUENCE [LARGE SCALE GENOMIC DNA]</scope>
    <source>
        <strain evidence="8">USDA 3392</strain>
    </source>
</reference>
<evidence type="ECO:0000256" key="2">
    <source>
        <dbReference type="ARBA" id="ARBA00008520"/>
    </source>
</evidence>
<dbReference type="SUPFAM" id="SSF53850">
    <property type="entry name" value="Periplasmic binding protein-like II"/>
    <property type="match status" value="1"/>
</dbReference>
<evidence type="ECO:0000313" key="7">
    <source>
        <dbReference type="EMBL" id="PAQ00940.1"/>
    </source>
</evidence>
<keyword evidence="5" id="KW-0574">Periplasm</keyword>
<protein>
    <recommendedName>
        <fullName evidence="9">ABC transporter substrate-binding protein</fullName>
    </recommendedName>
</protein>
<evidence type="ECO:0000313" key="8">
    <source>
        <dbReference type="Proteomes" id="UP000216215"/>
    </source>
</evidence>
<evidence type="ECO:0000256" key="3">
    <source>
        <dbReference type="ARBA" id="ARBA00022448"/>
    </source>
</evidence>
<dbReference type="GO" id="GO:0030976">
    <property type="term" value="F:thiamine pyrophosphate binding"/>
    <property type="evidence" value="ECO:0007669"/>
    <property type="project" value="TreeGrafter"/>
</dbReference>
<accession>A0AB36R8K5</accession>
<feature type="chain" id="PRO_5044187016" description="ABC transporter substrate-binding protein" evidence="6">
    <location>
        <begin position="25"/>
        <end position="351"/>
    </location>
</feature>
<evidence type="ECO:0008006" key="9">
    <source>
        <dbReference type="Google" id="ProtNLM"/>
    </source>
</evidence>
<comment type="subcellular location">
    <subcellularLocation>
        <location evidence="1">Periplasm</location>
    </subcellularLocation>
</comment>
<keyword evidence="3" id="KW-0813">Transport</keyword>
<evidence type="ECO:0000256" key="4">
    <source>
        <dbReference type="ARBA" id="ARBA00022729"/>
    </source>
</evidence>
<evidence type="ECO:0000256" key="1">
    <source>
        <dbReference type="ARBA" id="ARBA00004418"/>
    </source>
</evidence>
<dbReference type="GO" id="GO:0015888">
    <property type="term" value="P:thiamine transport"/>
    <property type="evidence" value="ECO:0007669"/>
    <property type="project" value="TreeGrafter"/>
</dbReference>
<dbReference type="EMBL" id="NPKI01000018">
    <property type="protein sequence ID" value="PAQ00940.1"/>
    <property type="molecule type" value="Genomic_DNA"/>
</dbReference>
<dbReference type="PANTHER" id="PTHR30006">
    <property type="entry name" value="THIAMINE-BINDING PERIPLASMIC PROTEIN-RELATED"/>
    <property type="match status" value="1"/>
</dbReference>
<proteinExistence type="inferred from homology"/>
<gene>
    <name evidence="7" type="ORF">CIT25_16430</name>
</gene>
<dbReference type="GO" id="GO:0030975">
    <property type="term" value="F:thiamine binding"/>
    <property type="evidence" value="ECO:0007669"/>
    <property type="project" value="TreeGrafter"/>
</dbReference>
<dbReference type="Proteomes" id="UP000216215">
    <property type="component" value="Unassembled WGS sequence"/>
</dbReference>
<comment type="caution">
    <text evidence="7">The sequence shown here is derived from an EMBL/GenBank/DDBJ whole genome shotgun (WGS) entry which is preliminary data.</text>
</comment>
<dbReference type="GO" id="GO:0030288">
    <property type="term" value="C:outer membrane-bounded periplasmic space"/>
    <property type="evidence" value="ECO:0007669"/>
    <property type="project" value="TreeGrafter"/>
</dbReference>
<dbReference type="RefSeq" id="WP_095485614.1">
    <property type="nucleotide sequence ID" value="NZ_CP088151.1"/>
</dbReference>
<dbReference type="Gene3D" id="3.40.190.10">
    <property type="entry name" value="Periplasmic binding protein-like II"/>
    <property type="match status" value="2"/>
</dbReference>
<keyword evidence="8" id="KW-1185">Reference proteome</keyword>
<keyword evidence="4 6" id="KW-0732">Signal</keyword>
<organism evidence="7 8">
    <name type="scientific">Mesorhizobium mediterraneum</name>
    <dbReference type="NCBI Taxonomy" id="43617"/>
    <lineage>
        <taxon>Bacteria</taxon>
        <taxon>Pseudomonadati</taxon>
        <taxon>Pseudomonadota</taxon>
        <taxon>Alphaproteobacteria</taxon>
        <taxon>Hyphomicrobiales</taxon>
        <taxon>Phyllobacteriaceae</taxon>
        <taxon>Mesorhizobium</taxon>
    </lineage>
</organism>
<dbReference type="CDD" id="cd13589">
    <property type="entry name" value="PBP2_polyamine_RpCGA009"/>
    <property type="match status" value="1"/>
</dbReference>
<feature type="signal peptide" evidence="6">
    <location>
        <begin position="1"/>
        <end position="24"/>
    </location>
</feature>
<dbReference type="InterPro" id="IPR006059">
    <property type="entry name" value="SBP"/>
</dbReference>